<dbReference type="InterPro" id="IPR001173">
    <property type="entry name" value="Glyco_trans_2-like"/>
</dbReference>
<proteinExistence type="predicted"/>
<evidence type="ECO:0000313" key="4">
    <source>
        <dbReference type="Proteomes" id="UP001576776"/>
    </source>
</evidence>
<name>A0ABV4YEX6_9CYAN</name>
<protein>
    <submittedName>
        <fullName evidence="3">Glycosyltransferase</fullName>
        <ecNumber evidence="3">2.4.-.-</ecNumber>
    </submittedName>
</protein>
<feature type="domain" description="Glycosyl transferase family 1" evidence="1">
    <location>
        <begin position="994"/>
        <end position="1164"/>
    </location>
</feature>
<gene>
    <name evidence="3" type="ORF">ACE1B6_14235</name>
</gene>
<dbReference type="Gene3D" id="3.90.550.10">
    <property type="entry name" value="Spore Coat Polysaccharide Biosynthesis Protein SpsA, Chain A"/>
    <property type="match status" value="2"/>
</dbReference>
<dbReference type="Pfam" id="PF00534">
    <property type="entry name" value="Glycos_transf_1"/>
    <property type="match status" value="1"/>
</dbReference>
<feature type="domain" description="Glycosyltransferase 2-like" evidence="2">
    <location>
        <begin position="521"/>
        <end position="649"/>
    </location>
</feature>
<evidence type="ECO:0000259" key="1">
    <source>
        <dbReference type="Pfam" id="PF00534"/>
    </source>
</evidence>
<dbReference type="CDD" id="cd04184">
    <property type="entry name" value="GT2_RfbC_Mx_like"/>
    <property type="match status" value="1"/>
</dbReference>
<keyword evidence="4" id="KW-1185">Reference proteome</keyword>
<reference evidence="3 4" key="1">
    <citation type="submission" date="2024-09" db="EMBL/GenBank/DDBJ databases">
        <title>Floridaenema gen nov. (Aerosakkonemataceae, Aerosakkonematales ord. nov., Cyanobacteria) from benthic tropical and subtropical fresh waters, with the description of four new species.</title>
        <authorList>
            <person name="Moretto J.A."/>
            <person name="Berthold D.E."/>
            <person name="Lefler F.W."/>
            <person name="Huang I.-S."/>
            <person name="Laughinghouse H. IV."/>
        </authorList>
    </citation>
    <scope>NUCLEOTIDE SEQUENCE [LARGE SCALE GENOMIC DNA]</scope>
    <source>
        <strain evidence="3 4">BLCC-F154</strain>
    </source>
</reference>
<dbReference type="EMBL" id="JBHFNS010000057">
    <property type="protein sequence ID" value="MFB2936405.1"/>
    <property type="molecule type" value="Genomic_DNA"/>
</dbReference>
<dbReference type="PANTHER" id="PTHR43179:SF7">
    <property type="entry name" value="RHAMNOSYLTRANSFERASE WBBL"/>
    <property type="match status" value="1"/>
</dbReference>
<dbReference type="InterPro" id="IPR001296">
    <property type="entry name" value="Glyco_trans_1"/>
</dbReference>
<feature type="domain" description="Glycosyltransferase 2-like" evidence="2">
    <location>
        <begin position="256"/>
        <end position="416"/>
    </location>
</feature>
<dbReference type="CDD" id="cd03801">
    <property type="entry name" value="GT4_PimA-like"/>
    <property type="match status" value="1"/>
</dbReference>
<dbReference type="EC" id="2.4.-.-" evidence="3"/>
<dbReference type="Pfam" id="PF00535">
    <property type="entry name" value="Glycos_transf_2"/>
    <property type="match status" value="2"/>
</dbReference>
<dbReference type="SUPFAM" id="SSF53756">
    <property type="entry name" value="UDP-Glycosyltransferase/glycogen phosphorylase"/>
    <property type="match status" value="1"/>
</dbReference>
<organism evidence="3 4">
    <name type="scientific">Floridaenema fluviatile BLCC-F154</name>
    <dbReference type="NCBI Taxonomy" id="3153640"/>
    <lineage>
        <taxon>Bacteria</taxon>
        <taxon>Bacillati</taxon>
        <taxon>Cyanobacteriota</taxon>
        <taxon>Cyanophyceae</taxon>
        <taxon>Oscillatoriophycideae</taxon>
        <taxon>Aerosakkonematales</taxon>
        <taxon>Aerosakkonemataceae</taxon>
        <taxon>Floridanema</taxon>
        <taxon>Floridanema fluviatile</taxon>
    </lineage>
</organism>
<sequence length="1206" mass="136583">MNKIGGVVDTIFQSAKSTLKPGKQANIAVEESPFIEVTPSGELLGCLDAPTINEINLSGTLAVVGWLCSRNKSIQSLLLSIDDISEEPITYGLPRPDVAQAFPEVPNSGLSGFRWNIFLGKNFSGNIIIKVWVVLETGEKVCCFSRRVKLEPAPVIEVKPITPYTFVYGAIKKAIAAFQHGRLSPSPLQWVRKLRRYYKQLKTNPTIAIENYNVTHPWQEQDPYQRWVEVNRITPKLAAVMATDAAKIKDIGPKISVVVPLYNTPEKFLEEMIQSVTSQVYPNWELCLADDASTAPHVKEIVEKAAAADARIKVVFREENGHISAATNSALELATGEYIALLDHDDLLSADALLQVAECVVQNPEVDWIYTDEDKIDETGRHYDPQMKGDWSPEMMLTHNYTQHFTVIRKSLVAKVGGMRQGFEGAQDLDLYLRVAEQTTEEKIRHVAKVCYHWRCHRESTASHGTQKRYVFDSAEKGIREALQRRGIKAEPFLPTIAQKHGLCLYQLKWDNSHLAENPVTIVIPTKDRVDLLEKCISSLEKTVDKRYVKLIIVDDGSVEPKTQAYFQKLQQNRIFDCRVVSSGRTENQPFNYSRVVNLGAKYVETPLMLHLNNDIEAIAPGWLEDMVGWMSLPGVGVVGGKLLYPDQTIQHAGVVIGPHEGLADHQFHQLPKEEVGYICLPHAARNVCAVTGACLLTSTALYRELNGFDEENFSVQYNDVDYCLRIRELGRRVVYTPQASLIHLTSASRGKDYNYKEHYNFIKRYENFKDPYWNQSIDLESMWMGINPYHYCHSERVDKLKVLVVSHNLNLEGAPLIVYTYARHFATIGGYQVQVISTEDGVLRDAYEELNIPVKIVNKQLPLPEEKIEHFRSRLKKMGETIDINSFDLIVCNTLVCFWGIELARLFNIPSIWHIHESTPLDKSIKNFFGEACEESMPKLLRDCFLNANRVVFQAETTRRIFQGLNARDNFRKIPGAISVEQINDFRQSHSKSALRAKYGIGENDIVLTVVGTICERKGQHIFIEAIKELEAKYSPETLPNFSYLIVGGNVVSYLNYIEHQIKKLDLNNVKIYHETKEVYDFFCLSDIFVCSSFEESFPRVILEAMAFELKIVSTNVFGITEMIDNEVEGYLVEAGNPKALADAIYQCLSEPKVAARLASNAYVKVNRKFDLPTQLNRHLLLSKEAVLSAKMESEGMGRRAEKKV</sequence>
<dbReference type="SUPFAM" id="SSF53448">
    <property type="entry name" value="Nucleotide-diphospho-sugar transferases"/>
    <property type="match status" value="2"/>
</dbReference>
<keyword evidence="3" id="KW-0328">Glycosyltransferase</keyword>
<dbReference type="Gene3D" id="3.40.50.2000">
    <property type="entry name" value="Glycogen Phosphorylase B"/>
    <property type="match status" value="2"/>
</dbReference>
<dbReference type="RefSeq" id="WP_413257898.1">
    <property type="nucleotide sequence ID" value="NZ_JBHFNS010000057.1"/>
</dbReference>
<accession>A0ABV4YEX6</accession>
<evidence type="ECO:0000313" key="3">
    <source>
        <dbReference type="EMBL" id="MFB2936405.1"/>
    </source>
</evidence>
<dbReference type="InterPro" id="IPR029044">
    <property type="entry name" value="Nucleotide-diphossugar_trans"/>
</dbReference>
<dbReference type="Pfam" id="PF13641">
    <property type="entry name" value="Glyco_tranf_2_3"/>
    <property type="match status" value="1"/>
</dbReference>
<comment type="caution">
    <text evidence="3">The sequence shown here is derived from an EMBL/GenBank/DDBJ whole genome shotgun (WGS) entry which is preliminary data.</text>
</comment>
<dbReference type="GO" id="GO:0016757">
    <property type="term" value="F:glycosyltransferase activity"/>
    <property type="evidence" value="ECO:0007669"/>
    <property type="project" value="UniProtKB-KW"/>
</dbReference>
<evidence type="ECO:0000259" key="2">
    <source>
        <dbReference type="Pfam" id="PF00535"/>
    </source>
</evidence>
<dbReference type="Proteomes" id="UP001576776">
    <property type="component" value="Unassembled WGS sequence"/>
</dbReference>
<keyword evidence="3" id="KW-0808">Transferase</keyword>
<dbReference type="PANTHER" id="PTHR43179">
    <property type="entry name" value="RHAMNOSYLTRANSFERASE WBBL"/>
    <property type="match status" value="1"/>
</dbReference>